<evidence type="ECO:0000256" key="5">
    <source>
        <dbReference type="ARBA" id="ARBA00023128"/>
    </source>
</evidence>
<dbReference type="OrthoDB" id="4064791at2759"/>
<sequence>MMTGMHVEKIGKYANWKIPTNLVKLQQQGRNIIRSRPSEIIHPFYKIGPLEQLLLNYRYKTSSLLDGRPNFATFDRDSQKYIPKQLKLRSTPDLPEWVHNYSFHVHNNVFKDISSMIRITEKDIKNQIRESYITKDTSANIETIETLMAKNSKMKEPFEPLNLVSLIDGVVMTTDGVYTEDLYTFVIQKHCNHLNNITLTVNAIMLHMETMKLDQFFVLEKLLSQLVYTMRPQMELVARVESNIVLKKLDDLIQAIRMKFPNQIFQGTTNTQLMDLYTNVSYTITAHEYLKKLILVNNMLPEEQLVAEYIAMLTDCFHDDTTSKMGYISDLSSVIESQMTSKMLHFTLPLCSHFNEIQRLLQIVTKKKETYHLMDKESLIAMLRQIEIVDDNDLSKGIDIIKIYNILLEHNMVSEQYVPIFVEFLARCGNFTMIANLIECKTFSLSNSPELLKKIIANIKEDRDENLHVYTRKSSMFLSQYILPIIDKVELSDELRTALKTL</sequence>
<evidence type="ECO:0000256" key="3">
    <source>
        <dbReference type="ARBA" id="ARBA00022845"/>
    </source>
</evidence>
<dbReference type="Pfam" id="PF17049">
    <property type="entry name" value="AEP1"/>
    <property type="match status" value="1"/>
</dbReference>
<organism evidence="7 8">
    <name type="scientific">Maudiozyma saulgeensis</name>
    <dbReference type="NCBI Taxonomy" id="1789683"/>
    <lineage>
        <taxon>Eukaryota</taxon>
        <taxon>Fungi</taxon>
        <taxon>Dikarya</taxon>
        <taxon>Ascomycota</taxon>
        <taxon>Saccharomycotina</taxon>
        <taxon>Saccharomycetes</taxon>
        <taxon>Saccharomycetales</taxon>
        <taxon>Saccharomycetaceae</taxon>
        <taxon>Maudiozyma</taxon>
    </lineage>
</organism>
<comment type="similarity">
    <text evidence="2 6">Belongs to the AEP1 family.</text>
</comment>
<dbReference type="EMBL" id="FXLY01000012">
    <property type="protein sequence ID" value="SMN22592.1"/>
    <property type="molecule type" value="Genomic_DNA"/>
</dbReference>
<proteinExistence type="inferred from homology"/>
<name>A0A1X7RAB6_9SACH</name>
<gene>
    <name evidence="7" type="ORF">KASA_0G02068G</name>
</gene>
<comment type="function">
    <text evidence="6">Required for translation of the mitochondrial OLI1 transcript encoding subunit 9 of mitochondrial ATP synthase.</text>
</comment>
<comment type="subcellular location">
    <subcellularLocation>
        <location evidence="1 6">Mitochondrion</location>
    </subcellularLocation>
</comment>
<dbReference type="InterPro" id="IPR031467">
    <property type="entry name" value="Aep1"/>
</dbReference>
<dbReference type="GO" id="GO:0045182">
    <property type="term" value="F:translation regulator activity"/>
    <property type="evidence" value="ECO:0007669"/>
    <property type="project" value="InterPro"/>
</dbReference>
<dbReference type="GO" id="GO:0005739">
    <property type="term" value="C:mitochondrion"/>
    <property type="evidence" value="ECO:0007669"/>
    <property type="project" value="UniProtKB-SubCell"/>
</dbReference>
<evidence type="ECO:0000256" key="1">
    <source>
        <dbReference type="ARBA" id="ARBA00004173"/>
    </source>
</evidence>
<evidence type="ECO:0000313" key="7">
    <source>
        <dbReference type="EMBL" id="SMN22592.1"/>
    </source>
</evidence>
<evidence type="ECO:0000313" key="8">
    <source>
        <dbReference type="Proteomes" id="UP000196158"/>
    </source>
</evidence>
<keyword evidence="4 6" id="KW-0809">Transit peptide</keyword>
<keyword evidence="8" id="KW-1185">Reference proteome</keyword>
<dbReference type="AlphaFoldDB" id="A0A1X7RAB6"/>
<reference evidence="7 8" key="1">
    <citation type="submission" date="2017-04" db="EMBL/GenBank/DDBJ databases">
        <authorList>
            <person name="Afonso C.L."/>
            <person name="Miller P.J."/>
            <person name="Scott M.A."/>
            <person name="Spackman E."/>
            <person name="Goraichik I."/>
            <person name="Dimitrov K.M."/>
            <person name="Suarez D.L."/>
            <person name="Swayne D.E."/>
        </authorList>
    </citation>
    <scope>NUCLEOTIDE SEQUENCE [LARGE SCALE GENOMIC DNA]</scope>
</reference>
<keyword evidence="5 6" id="KW-0496">Mitochondrion</keyword>
<accession>A0A1X7RAB6</accession>
<evidence type="ECO:0000256" key="2">
    <source>
        <dbReference type="ARBA" id="ARBA00008176"/>
    </source>
</evidence>
<keyword evidence="3 6" id="KW-0810">Translation regulation</keyword>
<protein>
    <recommendedName>
        <fullName evidence="6">ATPase expression protein 1</fullName>
    </recommendedName>
</protein>
<evidence type="ECO:0000256" key="4">
    <source>
        <dbReference type="ARBA" id="ARBA00022946"/>
    </source>
</evidence>
<evidence type="ECO:0000256" key="6">
    <source>
        <dbReference type="RuleBase" id="RU362136"/>
    </source>
</evidence>
<dbReference type="Proteomes" id="UP000196158">
    <property type="component" value="Unassembled WGS sequence"/>
</dbReference>